<gene>
    <name evidence="3" type="ORF">QOZ94_003061</name>
</gene>
<evidence type="ECO:0000256" key="1">
    <source>
        <dbReference type="ARBA" id="ARBA00008791"/>
    </source>
</evidence>
<dbReference type="Pfam" id="PF00582">
    <property type="entry name" value="Usp"/>
    <property type="match status" value="1"/>
</dbReference>
<dbReference type="Gene3D" id="3.40.50.12370">
    <property type="match status" value="1"/>
</dbReference>
<dbReference type="InterPro" id="IPR006016">
    <property type="entry name" value="UspA"/>
</dbReference>
<evidence type="ECO:0000313" key="4">
    <source>
        <dbReference type="Proteomes" id="UP001241747"/>
    </source>
</evidence>
<comment type="similarity">
    <text evidence="1">Belongs to the universal stress protein A family.</text>
</comment>
<comment type="caution">
    <text evidence="3">The sequence shown here is derived from an EMBL/GenBank/DDBJ whole genome shotgun (WGS) entry which is preliminary data.</text>
</comment>
<dbReference type="PANTHER" id="PTHR46268:SF15">
    <property type="entry name" value="UNIVERSAL STRESS PROTEIN HP_0031"/>
    <property type="match status" value="1"/>
</dbReference>
<dbReference type="RefSeq" id="WP_237345677.1">
    <property type="nucleotide sequence ID" value="NZ_JABWGX010000012.1"/>
</dbReference>
<accession>A0ABU0LGP7</accession>
<dbReference type="Proteomes" id="UP001241747">
    <property type="component" value="Unassembled WGS sequence"/>
</dbReference>
<name>A0ABU0LGP7_XANAG</name>
<keyword evidence="4" id="KW-1185">Reference proteome</keyword>
<dbReference type="EMBL" id="JAUSVY010000007">
    <property type="protein sequence ID" value="MDQ0506252.1"/>
    <property type="molecule type" value="Genomic_DNA"/>
</dbReference>
<protein>
    <submittedName>
        <fullName evidence="3">Nucleotide-binding universal stress UspA family protein</fullName>
    </submittedName>
</protein>
<dbReference type="PANTHER" id="PTHR46268">
    <property type="entry name" value="STRESS RESPONSE PROTEIN NHAX"/>
    <property type="match status" value="1"/>
</dbReference>
<reference evidence="3 4" key="1">
    <citation type="submission" date="2023-07" db="EMBL/GenBank/DDBJ databases">
        <title>Genomic Encyclopedia of Type Strains, Phase IV (KMG-IV): sequencing the most valuable type-strain genomes for metagenomic binning, comparative biology and taxonomic classification.</title>
        <authorList>
            <person name="Goeker M."/>
        </authorList>
    </citation>
    <scope>NUCLEOTIDE SEQUENCE [LARGE SCALE GENOMIC DNA]</scope>
    <source>
        <strain evidence="3 4">DSM 3770</strain>
    </source>
</reference>
<dbReference type="InterPro" id="IPR006015">
    <property type="entry name" value="Universal_stress_UspA"/>
</dbReference>
<dbReference type="SUPFAM" id="SSF52402">
    <property type="entry name" value="Adenine nucleotide alpha hydrolases-like"/>
    <property type="match status" value="2"/>
</dbReference>
<feature type="domain" description="UspA" evidence="2">
    <location>
        <begin position="155"/>
        <end position="276"/>
    </location>
</feature>
<evidence type="ECO:0000313" key="3">
    <source>
        <dbReference type="EMBL" id="MDQ0506252.1"/>
    </source>
</evidence>
<sequence length="277" mass="29506">MIRDILVNLAQGVERDAAAEYAASLAVEFGAHLTGLSVAYEIDVPPFYMGALPTDFIDAQVLENQSSAEKAAARLEDIAKSAGVPHQIRTLSASLGVAANSFAHMARLFDLTVVAQPDPDKPGPEEVLAETVLLESGRGVLIVPYIQEKPFSAERAVVAWDGGRASARALAEALPLLHRTKVVEVFRVVSDGADAADEEGQDVARHLARHNLDAQIRRLPVKSGDSISAAILNEVSDQGADLVVMGGYSHSRLREMVLGGVTRDILSSMTVPVLMAH</sequence>
<dbReference type="PRINTS" id="PR01438">
    <property type="entry name" value="UNVRSLSTRESS"/>
</dbReference>
<dbReference type="CDD" id="cd00293">
    <property type="entry name" value="USP-like"/>
    <property type="match status" value="1"/>
</dbReference>
<proteinExistence type="inferred from homology"/>
<organism evidence="3 4">
    <name type="scientific">Xanthobacter agilis</name>
    <dbReference type="NCBI Taxonomy" id="47492"/>
    <lineage>
        <taxon>Bacteria</taxon>
        <taxon>Pseudomonadati</taxon>
        <taxon>Pseudomonadota</taxon>
        <taxon>Alphaproteobacteria</taxon>
        <taxon>Hyphomicrobiales</taxon>
        <taxon>Xanthobacteraceae</taxon>
        <taxon>Xanthobacter</taxon>
    </lineage>
</organism>
<evidence type="ECO:0000259" key="2">
    <source>
        <dbReference type="Pfam" id="PF00582"/>
    </source>
</evidence>